<dbReference type="AlphaFoldDB" id="A0AAD7XZC8"/>
<organism evidence="11 12">
    <name type="scientific">Lichtheimia ornata</name>
    <dbReference type="NCBI Taxonomy" id="688661"/>
    <lineage>
        <taxon>Eukaryota</taxon>
        <taxon>Fungi</taxon>
        <taxon>Fungi incertae sedis</taxon>
        <taxon>Mucoromycota</taxon>
        <taxon>Mucoromycotina</taxon>
        <taxon>Mucoromycetes</taxon>
        <taxon>Mucorales</taxon>
        <taxon>Lichtheimiaceae</taxon>
        <taxon>Lichtheimia</taxon>
    </lineage>
</organism>
<keyword evidence="12" id="KW-1185">Reference proteome</keyword>
<dbReference type="GO" id="GO:0022857">
    <property type="term" value="F:transmembrane transporter activity"/>
    <property type="evidence" value="ECO:0007669"/>
    <property type="project" value="TreeGrafter"/>
</dbReference>
<evidence type="ECO:0008006" key="13">
    <source>
        <dbReference type="Google" id="ProtNLM"/>
    </source>
</evidence>
<dbReference type="Gene3D" id="1.50.40.10">
    <property type="entry name" value="Mitochondrial carrier domain"/>
    <property type="match status" value="1"/>
</dbReference>
<evidence type="ECO:0000256" key="9">
    <source>
        <dbReference type="PROSITE-ProRule" id="PRU00282"/>
    </source>
</evidence>
<sequence>MSSHITNSDLSPVETALCGGLAGMIARFAVSPIDVVKIRLQVESVPRSGFSQVATAKDAKYQGVIQSFRLIAAEEGVKGFFKGNMSAVYLYMTYGVSQLFAYHHLDNLMNDTPLSSSPRAFVCGMLAGSFATTATYPFDLLRTRFAIQGDTKIYTSVGYAIGDIYKNEGVRGFYRGLWPSLTQIMPYMGLMFLSYDLLCTSFEWLRDEGYISSNNKLSHTAVAGSIAGALSKTGVYPLDVIRKRLQVQGPHRNGYIISSIPQYAKTSIFSCMSTVVKTEGVGALYKGLIPGLLKAAPASAAYFLVFEFSKGVLIKLKTSHVTDIAPSSTNPKIIA</sequence>
<dbReference type="InterPro" id="IPR018108">
    <property type="entry name" value="MCP_transmembrane"/>
</dbReference>
<dbReference type="RefSeq" id="XP_058340570.1">
    <property type="nucleotide sequence ID" value="XM_058488747.1"/>
</dbReference>
<evidence type="ECO:0000313" key="11">
    <source>
        <dbReference type="EMBL" id="KAJ8655657.1"/>
    </source>
</evidence>
<evidence type="ECO:0000256" key="8">
    <source>
        <dbReference type="ARBA" id="ARBA00023136"/>
    </source>
</evidence>
<keyword evidence="5" id="KW-0677">Repeat</keyword>
<evidence type="ECO:0000256" key="4">
    <source>
        <dbReference type="ARBA" id="ARBA00022692"/>
    </source>
</evidence>
<proteinExistence type="inferred from homology"/>
<dbReference type="InterPro" id="IPR050567">
    <property type="entry name" value="Mitochondrial_Carrier"/>
</dbReference>
<evidence type="ECO:0000256" key="7">
    <source>
        <dbReference type="ARBA" id="ARBA00023128"/>
    </source>
</evidence>
<feature type="repeat" description="Solcar" evidence="9">
    <location>
        <begin position="115"/>
        <end position="201"/>
    </location>
</feature>
<name>A0AAD7XZC8_9FUNG</name>
<dbReference type="PRINTS" id="PR00926">
    <property type="entry name" value="MITOCARRIER"/>
</dbReference>
<keyword evidence="3 10" id="KW-0813">Transport</keyword>
<dbReference type="PANTHER" id="PTHR45624:SF10">
    <property type="entry name" value="SLC (SOLUTE CARRIER) HOMOLOG"/>
    <property type="match status" value="1"/>
</dbReference>
<dbReference type="Pfam" id="PF00153">
    <property type="entry name" value="Mito_carr"/>
    <property type="match status" value="3"/>
</dbReference>
<evidence type="ECO:0000256" key="10">
    <source>
        <dbReference type="RuleBase" id="RU000488"/>
    </source>
</evidence>
<accession>A0AAD7XZC8</accession>
<comment type="caution">
    <text evidence="11">The sequence shown here is derived from an EMBL/GenBank/DDBJ whole genome shotgun (WGS) entry which is preliminary data.</text>
</comment>
<keyword evidence="4 9" id="KW-0812">Transmembrane</keyword>
<evidence type="ECO:0000256" key="5">
    <source>
        <dbReference type="ARBA" id="ARBA00022737"/>
    </source>
</evidence>
<dbReference type="EMBL" id="JARTCD010000047">
    <property type="protein sequence ID" value="KAJ8655657.1"/>
    <property type="molecule type" value="Genomic_DNA"/>
</dbReference>
<dbReference type="InterPro" id="IPR002067">
    <property type="entry name" value="MCP"/>
</dbReference>
<evidence type="ECO:0000256" key="6">
    <source>
        <dbReference type="ARBA" id="ARBA00022989"/>
    </source>
</evidence>
<comment type="subcellular location">
    <subcellularLocation>
        <location evidence="1">Mitochondrion membrane</location>
        <topology evidence="1">Multi-pass membrane protein</topology>
    </subcellularLocation>
</comment>
<protein>
    <recommendedName>
        <fullName evidence="13">Mitochondrial deoxynucleotide carrier</fullName>
    </recommendedName>
</protein>
<dbReference type="PANTHER" id="PTHR45624">
    <property type="entry name" value="MITOCHONDRIAL BASIC AMINO ACIDS TRANSPORTER-RELATED"/>
    <property type="match status" value="1"/>
</dbReference>
<keyword evidence="6" id="KW-1133">Transmembrane helix</keyword>
<dbReference type="GeneID" id="83216153"/>
<reference evidence="11 12" key="1">
    <citation type="submission" date="2023-03" db="EMBL/GenBank/DDBJ databases">
        <title>Genome sequence of Lichtheimia ornata CBS 291.66.</title>
        <authorList>
            <person name="Mohabir J.T."/>
            <person name="Shea T.P."/>
            <person name="Kurbessoian T."/>
            <person name="Berby B."/>
            <person name="Fontaine J."/>
            <person name="Livny J."/>
            <person name="Gnirke A."/>
            <person name="Stajich J.E."/>
            <person name="Cuomo C.A."/>
        </authorList>
    </citation>
    <scope>NUCLEOTIDE SEQUENCE [LARGE SCALE GENOMIC DNA]</scope>
    <source>
        <strain evidence="11">CBS 291.66</strain>
    </source>
</reference>
<dbReference type="SUPFAM" id="SSF103506">
    <property type="entry name" value="Mitochondrial carrier"/>
    <property type="match status" value="1"/>
</dbReference>
<evidence type="ECO:0000256" key="3">
    <source>
        <dbReference type="ARBA" id="ARBA00022448"/>
    </source>
</evidence>
<dbReference type="Proteomes" id="UP001234581">
    <property type="component" value="Unassembled WGS sequence"/>
</dbReference>
<dbReference type="InterPro" id="IPR023395">
    <property type="entry name" value="MCP_dom_sf"/>
</dbReference>
<evidence type="ECO:0000313" key="12">
    <source>
        <dbReference type="Proteomes" id="UP001234581"/>
    </source>
</evidence>
<keyword evidence="7" id="KW-0496">Mitochondrion</keyword>
<dbReference type="GO" id="GO:0031966">
    <property type="term" value="C:mitochondrial membrane"/>
    <property type="evidence" value="ECO:0007669"/>
    <property type="project" value="UniProtKB-SubCell"/>
</dbReference>
<evidence type="ECO:0000256" key="2">
    <source>
        <dbReference type="ARBA" id="ARBA00006375"/>
    </source>
</evidence>
<comment type="similarity">
    <text evidence="2 10">Belongs to the mitochondrial carrier (TC 2.A.29) family.</text>
</comment>
<gene>
    <name evidence="11" type="ORF">O0I10_008746</name>
</gene>
<evidence type="ECO:0000256" key="1">
    <source>
        <dbReference type="ARBA" id="ARBA00004225"/>
    </source>
</evidence>
<dbReference type="PROSITE" id="PS50920">
    <property type="entry name" value="SOLCAR"/>
    <property type="match status" value="3"/>
</dbReference>
<keyword evidence="8 9" id="KW-0472">Membrane</keyword>
<feature type="repeat" description="Solcar" evidence="9">
    <location>
        <begin position="215"/>
        <end position="312"/>
    </location>
</feature>
<feature type="repeat" description="Solcar" evidence="9">
    <location>
        <begin position="10"/>
        <end position="108"/>
    </location>
</feature>